<protein>
    <submittedName>
        <fullName evidence="1">Uncharacterized protein</fullName>
    </submittedName>
</protein>
<name>X0XNJ8_9ZZZZ</name>
<sequence>MGKKQEPANILKELASKIKKEVRDAASKGTIQPEDEIYQCWKVDKFKYTEKGVETASRHIEYSSRKSWFRTSIKIQDSVKKSQAYFSALALLKKIQ</sequence>
<reference evidence="1" key="1">
    <citation type="journal article" date="2014" name="Front. Microbiol.">
        <title>High frequency of phylogenetically diverse reductive dehalogenase-homologous genes in deep subseafloor sedimentary metagenomes.</title>
        <authorList>
            <person name="Kawai M."/>
            <person name="Futagami T."/>
            <person name="Toyoda A."/>
            <person name="Takaki Y."/>
            <person name="Nishi S."/>
            <person name="Hori S."/>
            <person name="Arai W."/>
            <person name="Tsubouchi T."/>
            <person name="Morono Y."/>
            <person name="Uchiyama I."/>
            <person name="Ito T."/>
            <person name="Fujiyama A."/>
            <person name="Inagaki F."/>
            <person name="Takami H."/>
        </authorList>
    </citation>
    <scope>NUCLEOTIDE SEQUENCE</scope>
    <source>
        <strain evidence="1">Expedition CK06-06</strain>
    </source>
</reference>
<gene>
    <name evidence="1" type="ORF">S01H1_74606</name>
</gene>
<accession>X0XNJ8</accession>
<proteinExistence type="predicted"/>
<dbReference type="AlphaFoldDB" id="X0XNJ8"/>
<feature type="non-terminal residue" evidence="1">
    <location>
        <position position="96"/>
    </location>
</feature>
<organism evidence="1">
    <name type="scientific">marine sediment metagenome</name>
    <dbReference type="NCBI Taxonomy" id="412755"/>
    <lineage>
        <taxon>unclassified sequences</taxon>
        <taxon>metagenomes</taxon>
        <taxon>ecological metagenomes</taxon>
    </lineage>
</organism>
<evidence type="ECO:0000313" key="1">
    <source>
        <dbReference type="EMBL" id="GAG38223.1"/>
    </source>
</evidence>
<dbReference type="EMBL" id="BARS01049923">
    <property type="protein sequence ID" value="GAG38223.1"/>
    <property type="molecule type" value="Genomic_DNA"/>
</dbReference>
<comment type="caution">
    <text evidence="1">The sequence shown here is derived from an EMBL/GenBank/DDBJ whole genome shotgun (WGS) entry which is preliminary data.</text>
</comment>